<dbReference type="GO" id="GO:0003964">
    <property type="term" value="F:RNA-directed DNA polymerase activity"/>
    <property type="evidence" value="ECO:0007669"/>
    <property type="project" value="UniProtKB-KW"/>
</dbReference>
<accession>A0A699HKF1</accession>
<gene>
    <name evidence="3" type="ORF">Tci_416990</name>
</gene>
<organism evidence="3">
    <name type="scientific">Tanacetum cinerariifolium</name>
    <name type="common">Dalmatian daisy</name>
    <name type="synonym">Chrysanthemum cinerariifolium</name>
    <dbReference type="NCBI Taxonomy" id="118510"/>
    <lineage>
        <taxon>Eukaryota</taxon>
        <taxon>Viridiplantae</taxon>
        <taxon>Streptophyta</taxon>
        <taxon>Embryophyta</taxon>
        <taxon>Tracheophyta</taxon>
        <taxon>Spermatophyta</taxon>
        <taxon>Magnoliopsida</taxon>
        <taxon>eudicotyledons</taxon>
        <taxon>Gunneridae</taxon>
        <taxon>Pentapetalae</taxon>
        <taxon>asterids</taxon>
        <taxon>campanulids</taxon>
        <taxon>Asterales</taxon>
        <taxon>Asteraceae</taxon>
        <taxon>Asteroideae</taxon>
        <taxon>Anthemideae</taxon>
        <taxon>Anthemidinae</taxon>
        <taxon>Tanacetum</taxon>
    </lineage>
</organism>
<dbReference type="GO" id="GO:0003676">
    <property type="term" value="F:nucleic acid binding"/>
    <property type="evidence" value="ECO:0007669"/>
    <property type="project" value="InterPro"/>
</dbReference>
<sequence>MSHVPTRNKEKSRRNKMRLIERTVKIQQEMRSVTSLKVRMMEEAVGSLKSQNPPPMKRTFPNPGYVRRSIHSLHGSVTSNSPRGSACQPMSKHMMGPEIQKTTSKYFKPLPRWNVGKQISRLVSLGDGEHFTSARINLMVVRSPSPYNGIIGRPGLRNIQAVPSTAHGMLKFQKHHLSSLPMNQQQKRSKSGDPPGVSRTDRHHRRKPIRKRKDGTFNYGVTGEDMLKGMHFGAQMKSSRKSTDLTANTPYNSRPIRHFIMKRPDEDAPPTKIPKEEEVSEPWTLFTDGSSCLEGSGAGLILTNLEGMKFTYALRSEFVASNNEVEYEAMMAGLRITKQMGLKKLAAKVDSRLVANQINGSYIEKDPKKREQEVDALSKIASTSFAHLTKQVLVKVPKENSIDEKEVFSIVEEERHIWMTPLHEYLMGEYVMREIHEWYCSMHSGPKYVVAKVIRSRLVERVNYNLGEGTKERLDQESKNWFEEVPYVLWAHRTMIKTSNSDTPFSLTYGTEAVISVEIGMPSLRCTKVDQVLNDKALLLNLDILEEKRERVANLEAKS</sequence>
<dbReference type="PANTHER" id="PTHR48475">
    <property type="entry name" value="RIBONUCLEASE H"/>
    <property type="match status" value="1"/>
</dbReference>
<dbReference type="Pfam" id="PF13456">
    <property type="entry name" value="RVT_3"/>
    <property type="match status" value="1"/>
</dbReference>
<dbReference type="EMBL" id="BKCJ010179558">
    <property type="protein sequence ID" value="GEY45016.1"/>
    <property type="molecule type" value="Genomic_DNA"/>
</dbReference>
<feature type="compositionally biased region" description="Basic residues" evidence="1">
    <location>
        <begin position="201"/>
        <end position="213"/>
    </location>
</feature>
<dbReference type="GO" id="GO:0004523">
    <property type="term" value="F:RNA-DNA hybrid ribonuclease activity"/>
    <property type="evidence" value="ECO:0007669"/>
    <property type="project" value="InterPro"/>
</dbReference>
<keyword evidence="3" id="KW-0695">RNA-directed DNA polymerase</keyword>
<keyword evidence="3" id="KW-0548">Nucleotidyltransferase</keyword>
<evidence type="ECO:0000313" key="3">
    <source>
        <dbReference type="EMBL" id="GEY45016.1"/>
    </source>
</evidence>
<reference evidence="3" key="1">
    <citation type="journal article" date="2019" name="Sci. Rep.">
        <title>Draft genome of Tanacetum cinerariifolium, the natural source of mosquito coil.</title>
        <authorList>
            <person name="Yamashiro T."/>
            <person name="Shiraishi A."/>
            <person name="Satake H."/>
            <person name="Nakayama K."/>
        </authorList>
    </citation>
    <scope>NUCLEOTIDE SEQUENCE</scope>
</reference>
<feature type="domain" description="RNase H type-1" evidence="2">
    <location>
        <begin position="295"/>
        <end position="369"/>
    </location>
</feature>
<keyword evidence="3" id="KW-0808">Transferase</keyword>
<comment type="caution">
    <text evidence="3">The sequence shown here is derived from an EMBL/GenBank/DDBJ whole genome shotgun (WGS) entry which is preliminary data.</text>
</comment>
<name>A0A699HKF1_TANCI</name>
<dbReference type="InterPro" id="IPR012337">
    <property type="entry name" value="RNaseH-like_sf"/>
</dbReference>
<dbReference type="InterPro" id="IPR002156">
    <property type="entry name" value="RNaseH_domain"/>
</dbReference>
<dbReference type="Gene3D" id="3.30.420.10">
    <property type="entry name" value="Ribonuclease H-like superfamily/Ribonuclease H"/>
    <property type="match status" value="2"/>
</dbReference>
<evidence type="ECO:0000256" key="1">
    <source>
        <dbReference type="SAM" id="MobiDB-lite"/>
    </source>
</evidence>
<proteinExistence type="predicted"/>
<protein>
    <submittedName>
        <fullName evidence="3">Reverse transcriptase domain-containing protein</fullName>
    </submittedName>
</protein>
<dbReference type="InterPro" id="IPR036397">
    <property type="entry name" value="RNaseH_sf"/>
</dbReference>
<feature type="region of interest" description="Disordered" evidence="1">
    <location>
        <begin position="180"/>
        <end position="220"/>
    </location>
</feature>
<dbReference type="SUPFAM" id="SSF53098">
    <property type="entry name" value="Ribonuclease H-like"/>
    <property type="match status" value="1"/>
</dbReference>
<evidence type="ECO:0000259" key="2">
    <source>
        <dbReference type="Pfam" id="PF13456"/>
    </source>
</evidence>
<dbReference type="PANTHER" id="PTHR48475:SF2">
    <property type="entry name" value="RIBONUCLEASE H"/>
    <property type="match status" value="1"/>
</dbReference>
<dbReference type="AlphaFoldDB" id="A0A699HKF1"/>